<dbReference type="Proteomes" id="UP000184330">
    <property type="component" value="Unassembled WGS sequence"/>
</dbReference>
<evidence type="ECO:0000313" key="4">
    <source>
        <dbReference type="Proteomes" id="UP000184330"/>
    </source>
</evidence>
<evidence type="ECO:0000313" key="3">
    <source>
        <dbReference type="EMBL" id="CZR62983.1"/>
    </source>
</evidence>
<evidence type="ECO:0000256" key="1">
    <source>
        <dbReference type="SAM" id="MobiDB-lite"/>
    </source>
</evidence>
<keyword evidence="4" id="KW-1185">Reference proteome</keyword>
<accession>A0A1L7XD86</accession>
<organism evidence="3 4">
    <name type="scientific">Phialocephala subalpina</name>
    <dbReference type="NCBI Taxonomy" id="576137"/>
    <lineage>
        <taxon>Eukaryota</taxon>
        <taxon>Fungi</taxon>
        <taxon>Dikarya</taxon>
        <taxon>Ascomycota</taxon>
        <taxon>Pezizomycotina</taxon>
        <taxon>Leotiomycetes</taxon>
        <taxon>Helotiales</taxon>
        <taxon>Mollisiaceae</taxon>
        <taxon>Phialocephala</taxon>
        <taxon>Phialocephala fortinii species complex</taxon>
    </lineage>
</organism>
<name>A0A1L7XD86_9HELO</name>
<evidence type="ECO:0000259" key="2">
    <source>
        <dbReference type="Pfam" id="PF06985"/>
    </source>
</evidence>
<dbReference type="PANTHER" id="PTHR33112">
    <property type="entry name" value="DOMAIN PROTEIN, PUTATIVE-RELATED"/>
    <property type="match status" value="1"/>
</dbReference>
<gene>
    <name evidence="3" type="ORF">PAC_12880</name>
</gene>
<dbReference type="EMBL" id="FJOG01000022">
    <property type="protein sequence ID" value="CZR62983.1"/>
    <property type="molecule type" value="Genomic_DNA"/>
</dbReference>
<dbReference type="PANTHER" id="PTHR33112:SF1">
    <property type="entry name" value="HETEROKARYON INCOMPATIBILITY DOMAIN-CONTAINING PROTEIN"/>
    <property type="match status" value="1"/>
</dbReference>
<feature type="region of interest" description="Disordered" evidence="1">
    <location>
        <begin position="1"/>
        <end position="31"/>
    </location>
</feature>
<feature type="compositionally biased region" description="Polar residues" evidence="1">
    <location>
        <begin position="18"/>
        <end position="31"/>
    </location>
</feature>
<dbReference type="Pfam" id="PF06985">
    <property type="entry name" value="HET"/>
    <property type="match status" value="1"/>
</dbReference>
<dbReference type="InterPro" id="IPR010730">
    <property type="entry name" value="HET"/>
</dbReference>
<reference evidence="3 4" key="1">
    <citation type="submission" date="2016-03" db="EMBL/GenBank/DDBJ databases">
        <authorList>
            <person name="Ploux O."/>
        </authorList>
    </citation>
    <scope>NUCLEOTIDE SEQUENCE [LARGE SCALE GENOMIC DNA]</scope>
    <source>
        <strain evidence="3 4">UAMH 11012</strain>
    </source>
</reference>
<sequence length="286" mass="31879">MNEEEFSSSTLDRHSIDMATSQDSNGQRGSVGRVQSTDLCARCAAIDFDVICSSKVVRIKESRVGMFVMSLDATAQELKNSTCSLCKFFGSFAPPQLETPRHLRTFSGRRAFLDHSAHGNTTTLGVLVIPAATVNSLHQSLEQTGYLCFENLGQRPAAPQPDSCIIYPNAFNTEFARNCLVYCEKHHREVCNPSSIRNLPSLKLIDCRARKTITSPTTPRYMALSSVWASSTCGTITKENFEAEDMPLPKFPRVVEDSMIVAAMMGMHYLWVDRYCIDQTDTDKHD</sequence>
<dbReference type="AlphaFoldDB" id="A0A1L7XD86"/>
<protein>
    <recommendedName>
        <fullName evidence="2">Heterokaryon incompatibility domain-containing protein</fullName>
    </recommendedName>
</protein>
<dbReference type="STRING" id="576137.A0A1L7XD86"/>
<feature type="domain" description="Heterokaryon incompatibility" evidence="2">
    <location>
        <begin position="221"/>
        <end position="284"/>
    </location>
</feature>
<dbReference type="OrthoDB" id="5428863at2759"/>
<proteinExistence type="predicted"/>